<organism evidence="2 3">
    <name type="scientific">Candidatus Harrisonbacteria bacterium RIFCSPLOWO2_02_FULL_45_10c</name>
    <dbReference type="NCBI Taxonomy" id="1798410"/>
    <lineage>
        <taxon>Bacteria</taxon>
        <taxon>Candidatus Harrisoniibacteriota</taxon>
    </lineage>
</organism>
<evidence type="ECO:0000313" key="3">
    <source>
        <dbReference type="Proteomes" id="UP000176284"/>
    </source>
</evidence>
<name>A0A1G1ZSM3_9BACT</name>
<feature type="domain" description="Transposase IS200-like" evidence="1">
    <location>
        <begin position="7"/>
        <end position="144"/>
    </location>
</feature>
<dbReference type="PANTHER" id="PTHR34322:SF2">
    <property type="entry name" value="TRANSPOSASE IS200-LIKE DOMAIN-CONTAINING PROTEIN"/>
    <property type="match status" value="1"/>
</dbReference>
<dbReference type="Pfam" id="PF01797">
    <property type="entry name" value="Y1_Tnp"/>
    <property type="match status" value="1"/>
</dbReference>
<dbReference type="InterPro" id="IPR036515">
    <property type="entry name" value="Transposase_17_sf"/>
</dbReference>
<dbReference type="AlphaFoldDB" id="A0A1G1ZSM3"/>
<dbReference type="GO" id="GO:0004803">
    <property type="term" value="F:transposase activity"/>
    <property type="evidence" value="ECO:0007669"/>
    <property type="project" value="InterPro"/>
</dbReference>
<evidence type="ECO:0000313" key="2">
    <source>
        <dbReference type="EMBL" id="OGY67554.1"/>
    </source>
</evidence>
<evidence type="ECO:0000259" key="1">
    <source>
        <dbReference type="SMART" id="SM01321"/>
    </source>
</evidence>
<dbReference type="GO" id="GO:0006313">
    <property type="term" value="P:DNA transposition"/>
    <property type="evidence" value="ECO:0007669"/>
    <property type="project" value="InterPro"/>
</dbReference>
<gene>
    <name evidence="2" type="ORF">A3H63_00835</name>
</gene>
<dbReference type="InterPro" id="IPR002686">
    <property type="entry name" value="Transposase_17"/>
</dbReference>
<proteinExistence type="predicted"/>
<accession>A0A1G1ZSM3</accession>
<dbReference type="GO" id="GO:0003677">
    <property type="term" value="F:DNA binding"/>
    <property type="evidence" value="ECO:0007669"/>
    <property type="project" value="InterPro"/>
</dbReference>
<sequence>MKNPSLVSDQIYHIYNRGVEKRKIFLEDEDYLRFIENLYEFNDELSALNKYYRQPYEIGSRNKEREILVEILAFCLMPNHFHLFIRQKNGSGISRFIQKLSIGYSMYFNKKYKRIGPLFQGKFKAVLVNQDKHFIHLPFYIHLNPLDLVAPEWRERKIKDLQVSLNFLNSYRWSSYLDYIGQKNFPSVTQREFLLNFFDGPKNYKSQTEQWLKELDLSNIQDLILE</sequence>
<dbReference type="SUPFAM" id="SSF143422">
    <property type="entry name" value="Transposase IS200-like"/>
    <property type="match status" value="1"/>
</dbReference>
<dbReference type="STRING" id="1798410.A3H63_00835"/>
<dbReference type="Gene3D" id="3.30.70.1290">
    <property type="entry name" value="Transposase IS200-like"/>
    <property type="match status" value="1"/>
</dbReference>
<comment type="caution">
    <text evidence="2">The sequence shown here is derived from an EMBL/GenBank/DDBJ whole genome shotgun (WGS) entry which is preliminary data.</text>
</comment>
<reference evidence="2 3" key="1">
    <citation type="journal article" date="2016" name="Nat. Commun.">
        <title>Thousands of microbial genomes shed light on interconnected biogeochemical processes in an aquifer system.</title>
        <authorList>
            <person name="Anantharaman K."/>
            <person name="Brown C.T."/>
            <person name="Hug L.A."/>
            <person name="Sharon I."/>
            <person name="Castelle C.J."/>
            <person name="Probst A.J."/>
            <person name="Thomas B.C."/>
            <person name="Singh A."/>
            <person name="Wilkins M.J."/>
            <person name="Karaoz U."/>
            <person name="Brodie E.L."/>
            <person name="Williams K.H."/>
            <person name="Hubbard S.S."/>
            <person name="Banfield J.F."/>
        </authorList>
    </citation>
    <scope>NUCLEOTIDE SEQUENCE [LARGE SCALE GENOMIC DNA]</scope>
</reference>
<dbReference type="EMBL" id="MHJM01000022">
    <property type="protein sequence ID" value="OGY67554.1"/>
    <property type="molecule type" value="Genomic_DNA"/>
</dbReference>
<dbReference type="PANTHER" id="PTHR34322">
    <property type="entry name" value="TRANSPOSASE, Y1_TNP DOMAIN-CONTAINING"/>
    <property type="match status" value="1"/>
</dbReference>
<dbReference type="SMART" id="SM01321">
    <property type="entry name" value="Y1_Tnp"/>
    <property type="match status" value="1"/>
</dbReference>
<dbReference type="Proteomes" id="UP000176284">
    <property type="component" value="Unassembled WGS sequence"/>
</dbReference>
<protein>
    <recommendedName>
        <fullName evidence="1">Transposase IS200-like domain-containing protein</fullName>
    </recommendedName>
</protein>